<dbReference type="EMBL" id="JAVXUP010002012">
    <property type="protein sequence ID" value="KAK3006298.1"/>
    <property type="molecule type" value="Genomic_DNA"/>
</dbReference>
<comment type="caution">
    <text evidence="1">The sequence shown here is derived from an EMBL/GenBank/DDBJ whole genome shotgun (WGS) entry which is preliminary data.</text>
</comment>
<evidence type="ECO:0000313" key="2">
    <source>
        <dbReference type="Proteomes" id="UP001188597"/>
    </source>
</evidence>
<protein>
    <submittedName>
        <fullName evidence="1">Uncharacterized protein</fullName>
    </submittedName>
</protein>
<keyword evidence="2" id="KW-1185">Reference proteome</keyword>
<reference evidence="1" key="1">
    <citation type="submission" date="2022-12" db="EMBL/GenBank/DDBJ databases">
        <title>Draft genome assemblies for two species of Escallonia (Escalloniales).</title>
        <authorList>
            <person name="Chanderbali A."/>
            <person name="Dervinis C."/>
            <person name="Anghel I."/>
            <person name="Soltis D."/>
            <person name="Soltis P."/>
            <person name="Zapata F."/>
        </authorList>
    </citation>
    <scope>NUCLEOTIDE SEQUENCE</scope>
    <source>
        <strain evidence="1">UCBG64.0493</strain>
        <tissue evidence="1">Leaf</tissue>
    </source>
</reference>
<proteinExistence type="predicted"/>
<accession>A0AA89ALM8</accession>
<dbReference type="Proteomes" id="UP001188597">
    <property type="component" value="Unassembled WGS sequence"/>
</dbReference>
<evidence type="ECO:0000313" key="1">
    <source>
        <dbReference type="EMBL" id="KAK3006298.1"/>
    </source>
</evidence>
<organism evidence="1 2">
    <name type="scientific">Escallonia herrerae</name>
    <dbReference type="NCBI Taxonomy" id="1293975"/>
    <lineage>
        <taxon>Eukaryota</taxon>
        <taxon>Viridiplantae</taxon>
        <taxon>Streptophyta</taxon>
        <taxon>Embryophyta</taxon>
        <taxon>Tracheophyta</taxon>
        <taxon>Spermatophyta</taxon>
        <taxon>Magnoliopsida</taxon>
        <taxon>eudicotyledons</taxon>
        <taxon>Gunneridae</taxon>
        <taxon>Pentapetalae</taxon>
        <taxon>asterids</taxon>
        <taxon>campanulids</taxon>
        <taxon>Escalloniales</taxon>
        <taxon>Escalloniaceae</taxon>
        <taxon>Escallonia</taxon>
    </lineage>
</organism>
<gene>
    <name evidence="1" type="ORF">RJ639_015600</name>
</gene>
<sequence>MELTFVPFREDIETFSGSLHRRAEDVEGKHHSNPYALILLRGENKKTEEIFSKKIHFPPN</sequence>
<dbReference type="AlphaFoldDB" id="A0AA89ALM8"/>
<name>A0AA89ALM8_9ASTE</name>